<evidence type="ECO:0000256" key="1">
    <source>
        <dbReference type="SAM" id="MobiDB-lite"/>
    </source>
</evidence>
<reference evidence="2" key="1">
    <citation type="journal article" date="2019" name="Sci. Rep.">
        <title>Draft genome of Tanacetum cinerariifolium, the natural source of mosquito coil.</title>
        <authorList>
            <person name="Yamashiro T."/>
            <person name="Shiraishi A."/>
            <person name="Satake H."/>
            <person name="Nakayama K."/>
        </authorList>
    </citation>
    <scope>NUCLEOTIDE SEQUENCE</scope>
</reference>
<dbReference type="EMBL" id="BKCJ010584032">
    <property type="protein sequence ID" value="GFB24507.1"/>
    <property type="molecule type" value="Genomic_DNA"/>
</dbReference>
<feature type="region of interest" description="Disordered" evidence="1">
    <location>
        <begin position="128"/>
        <end position="154"/>
    </location>
</feature>
<proteinExistence type="predicted"/>
<feature type="compositionally biased region" description="Basic and acidic residues" evidence="1">
    <location>
        <begin position="91"/>
        <end position="106"/>
    </location>
</feature>
<evidence type="ECO:0000313" key="2">
    <source>
        <dbReference type="EMBL" id="GFB24507.1"/>
    </source>
</evidence>
<comment type="caution">
    <text evidence="2">The sequence shown here is derived from an EMBL/GenBank/DDBJ whole genome shotgun (WGS) entry which is preliminary data.</text>
</comment>
<feature type="region of interest" description="Disordered" evidence="1">
    <location>
        <begin position="91"/>
        <end position="110"/>
    </location>
</feature>
<sequence>MSANDKTGLGYDSQLSKKEIPKCEIFEIAYDSSVSEIDEDNNQAKDRYKVGIGYHAIPPPYTGNYMPPRADLSFAGLDDSVFKFKISETRTNESDSKDEYEDKTSTEQEISNNDNLVKSVECTKKYISEKHTNNHDENRRKRHDSRVDWNESPTEATKKMVPTYVLVEIASTIIVDPPIEATRRWIVTQGISLR</sequence>
<dbReference type="AlphaFoldDB" id="A0A699L3F6"/>
<protein>
    <submittedName>
        <fullName evidence="2">Uncharacterized protein</fullName>
    </submittedName>
</protein>
<feature type="compositionally biased region" description="Basic and acidic residues" evidence="1">
    <location>
        <begin position="128"/>
        <end position="149"/>
    </location>
</feature>
<gene>
    <name evidence="2" type="ORF">Tci_696478</name>
</gene>
<organism evidence="2">
    <name type="scientific">Tanacetum cinerariifolium</name>
    <name type="common">Dalmatian daisy</name>
    <name type="synonym">Chrysanthemum cinerariifolium</name>
    <dbReference type="NCBI Taxonomy" id="118510"/>
    <lineage>
        <taxon>Eukaryota</taxon>
        <taxon>Viridiplantae</taxon>
        <taxon>Streptophyta</taxon>
        <taxon>Embryophyta</taxon>
        <taxon>Tracheophyta</taxon>
        <taxon>Spermatophyta</taxon>
        <taxon>Magnoliopsida</taxon>
        <taxon>eudicotyledons</taxon>
        <taxon>Gunneridae</taxon>
        <taxon>Pentapetalae</taxon>
        <taxon>asterids</taxon>
        <taxon>campanulids</taxon>
        <taxon>Asterales</taxon>
        <taxon>Asteraceae</taxon>
        <taxon>Asteroideae</taxon>
        <taxon>Anthemideae</taxon>
        <taxon>Anthemidinae</taxon>
        <taxon>Tanacetum</taxon>
    </lineage>
</organism>
<name>A0A699L3F6_TANCI</name>
<accession>A0A699L3F6</accession>